<dbReference type="PANTHER" id="PTHR32419:SF6">
    <property type="entry name" value="GLUTATHIONE S-TRANSFERASE OMEGA-LIKE 1-RELATED"/>
    <property type="match status" value="1"/>
</dbReference>
<reference evidence="4" key="1">
    <citation type="submission" date="2009-02" db="EMBL/GenBank/DDBJ databases">
        <title>Annotation of Streptomyces viridochromogenes strain DSM 40736.</title>
        <authorList>
            <consortium name="The Broad Institute Genome Sequencing Platform"/>
            <consortium name="Broad Institute Microbial Sequencing Center"/>
            <person name="Fischbach M."/>
            <person name="Godfrey P."/>
            <person name="Ward D."/>
            <person name="Young S."/>
            <person name="Zeng Q."/>
            <person name="Koehrsen M."/>
            <person name="Alvarado L."/>
            <person name="Berlin A.M."/>
            <person name="Bochicchio J."/>
            <person name="Borenstein D."/>
            <person name="Chapman S.B."/>
            <person name="Chen Z."/>
            <person name="Engels R."/>
            <person name="Freedman E."/>
            <person name="Gellesch M."/>
            <person name="Goldberg J."/>
            <person name="Griggs A."/>
            <person name="Gujja S."/>
            <person name="Heilman E.R."/>
            <person name="Heiman D.I."/>
            <person name="Hepburn T.A."/>
            <person name="Howarth C."/>
            <person name="Jen D."/>
            <person name="Larson L."/>
            <person name="Lewis B."/>
            <person name="Mehta T."/>
            <person name="Park D."/>
            <person name="Pearson M."/>
            <person name="Richards J."/>
            <person name="Roberts A."/>
            <person name="Saif S."/>
            <person name="Shea T.D."/>
            <person name="Shenoy N."/>
            <person name="Sisk P."/>
            <person name="Stolte C."/>
            <person name="Sykes S.N."/>
            <person name="Thomson T."/>
            <person name="Walk T."/>
            <person name="White J."/>
            <person name="Yandava C."/>
            <person name="Straight P."/>
            <person name="Clardy J."/>
            <person name="Hung D."/>
            <person name="Kolter R."/>
            <person name="Mekalanos J."/>
            <person name="Walker S."/>
            <person name="Walsh C.T."/>
            <person name="Wieland-Brown L.C."/>
            <person name="Haas B."/>
            <person name="Nusbaum C."/>
            <person name="Birren B."/>
        </authorList>
    </citation>
    <scope>NUCLEOTIDE SEQUENCE [LARGE SCALE GENOMIC DNA]</scope>
    <source>
        <strain evidence="4">DSM 40736 / JCM 4977 / BCRC 1201 / Tue 494</strain>
    </source>
</reference>
<dbReference type="PROSITE" id="PS50405">
    <property type="entry name" value="GST_CTER"/>
    <property type="match status" value="1"/>
</dbReference>
<feature type="domain" description="GST C-terminal" evidence="2">
    <location>
        <begin position="172"/>
        <end position="304"/>
    </location>
</feature>
<organism evidence="3 4">
    <name type="scientific">Streptomyces viridochromogenes (strain DSM 40736 / JCM 4977 / BCRC 1201 / Tue 494)</name>
    <dbReference type="NCBI Taxonomy" id="591159"/>
    <lineage>
        <taxon>Bacteria</taxon>
        <taxon>Bacillati</taxon>
        <taxon>Actinomycetota</taxon>
        <taxon>Actinomycetes</taxon>
        <taxon>Kitasatosporales</taxon>
        <taxon>Streptomycetaceae</taxon>
        <taxon>Streptomyces</taxon>
    </lineage>
</organism>
<dbReference type="Proteomes" id="UP000004184">
    <property type="component" value="Unassembled WGS sequence"/>
</dbReference>
<dbReference type="Gene3D" id="3.40.30.10">
    <property type="entry name" value="Glutaredoxin"/>
    <property type="match status" value="1"/>
</dbReference>
<dbReference type="HOGENOM" id="CLU_037263_1_3_11"/>
<dbReference type="InterPro" id="IPR036282">
    <property type="entry name" value="Glutathione-S-Trfase_C_sf"/>
</dbReference>
<dbReference type="AlphaFoldDB" id="D9XBS3"/>
<dbReference type="STRING" id="591159.SSQG_07144"/>
<keyword evidence="3" id="KW-0808">Transferase</keyword>
<accession>D9XBS3</accession>
<name>D9XBS3_STRVT</name>
<evidence type="ECO:0000313" key="4">
    <source>
        <dbReference type="Proteomes" id="UP000004184"/>
    </source>
</evidence>
<dbReference type="InterPro" id="IPR016639">
    <property type="entry name" value="GST_Omega/GSH"/>
</dbReference>
<proteinExistence type="predicted"/>
<feature type="compositionally biased region" description="Polar residues" evidence="1">
    <location>
        <begin position="40"/>
        <end position="50"/>
    </location>
</feature>
<evidence type="ECO:0000259" key="2">
    <source>
        <dbReference type="PROSITE" id="PS50405"/>
    </source>
</evidence>
<dbReference type="GO" id="GO:0004364">
    <property type="term" value="F:glutathione transferase activity"/>
    <property type="evidence" value="ECO:0007669"/>
    <property type="project" value="InterPro"/>
</dbReference>
<dbReference type="GO" id="GO:0005737">
    <property type="term" value="C:cytoplasm"/>
    <property type="evidence" value="ECO:0007669"/>
    <property type="project" value="TreeGrafter"/>
</dbReference>
<dbReference type="EMBL" id="GG657757">
    <property type="protein sequence ID" value="EFL36626.1"/>
    <property type="molecule type" value="Genomic_DNA"/>
</dbReference>
<evidence type="ECO:0000313" key="3">
    <source>
        <dbReference type="EMBL" id="EFL36626.1"/>
    </source>
</evidence>
<evidence type="ECO:0000256" key="1">
    <source>
        <dbReference type="SAM" id="MobiDB-lite"/>
    </source>
</evidence>
<feature type="region of interest" description="Disordered" evidence="1">
    <location>
        <begin position="1"/>
        <end position="50"/>
    </location>
</feature>
<dbReference type="Pfam" id="PF13410">
    <property type="entry name" value="GST_C_2"/>
    <property type="match status" value="1"/>
</dbReference>
<sequence length="344" mass="37413">MRRRRRAPTPRTHPVCAAAPARTKPDPDPGRHMPAAPLSTVMSLPSSPSPSFRGRIGCDANSGYYAVPRRYRLHLSLSSPHSLRIAITHSLLGLEETLPVELLPAVPDRPDGGHSALLPLYEAGSHRHSGPAVAPVLSDTWTGRIVNSHSAHILHDLARHFGDDNPDRPVLHPHGAEEEIEAVERLCRYHIDEAAQRAGQADVDEEARGSALSSLLRVLGSLEARLVHQDFVLGDRMTAADVRLWVALVQLDTVHRLHLDAAAVHRVAGHPHLWAYARRLAAHPAFGRHLDLDGIARRHHARCQGLEAAGAAVQILDWAAHITDATYGPTQRHSALHLGPSGPA</sequence>
<gene>
    <name evidence="3" type="ORF">SSQG_07144</name>
</gene>
<protein>
    <submittedName>
        <fullName evidence="3">Glutathione S-transferase</fullName>
    </submittedName>
</protein>
<dbReference type="InterPro" id="IPR010987">
    <property type="entry name" value="Glutathione-S-Trfase_C-like"/>
</dbReference>
<dbReference type="Gene3D" id="1.20.1050.10">
    <property type="match status" value="1"/>
</dbReference>
<dbReference type="SUPFAM" id="SSF47616">
    <property type="entry name" value="GST C-terminal domain-like"/>
    <property type="match status" value="1"/>
</dbReference>
<dbReference type="eggNOG" id="COG0435">
    <property type="taxonomic scope" value="Bacteria"/>
</dbReference>
<keyword evidence="4" id="KW-1185">Reference proteome</keyword>
<dbReference type="PANTHER" id="PTHR32419">
    <property type="entry name" value="GLUTATHIONYL-HYDROQUINONE REDUCTASE"/>
    <property type="match status" value="1"/>
</dbReference>